<proteinExistence type="predicted"/>
<dbReference type="OrthoDB" id="11573at2"/>
<dbReference type="AlphaFoldDB" id="A0A3M0BJ56"/>
<dbReference type="PROSITE" id="PS51257">
    <property type="entry name" value="PROKAR_LIPOPROTEIN"/>
    <property type="match status" value="1"/>
</dbReference>
<evidence type="ECO:0000313" key="1">
    <source>
        <dbReference type="EMBL" id="RMA97197.1"/>
    </source>
</evidence>
<dbReference type="Gene3D" id="2.60.40.10">
    <property type="entry name" value="Immunoglobulins"/>
    <property type="match status" value="1"/>
</dbReference>
<evidence type="ECO:0008006" key="3">
    <source>
        <dbReference type="Google" id="ProtNLM"/>
    </source>
</evidence>
<protein>
    <recommendedName>
        <fullName evidence="3">Fibronectin type-III domain-containing protein</fullName>
    </recommendedName>
</protein>
<evidence type="ECO:0000313" key="2">
    <source>
        <dbReference type="Proteomes" id="UP000280842"/>
    </source>
</evidence>
<accession>A0A3M0BJ56</accession>
<dbReference type="RefSeq" id="WP_121922983.1">
    <property type="nucleotide sequence ID" value="NZ_REFO01000011.1"/>
</dbReference>
<name>A0A3M0BJ56_9AQUI</name>
<gene>
    <name evidence="1" type="ORF">CLV39_0853</name>
</gene>
<reference evidence="1 2" key="1">
    <citation type="submission" date="2018-10" db="EMBL/GenBank/DDBJ databases">
        <title>Genomic Encyclopedia of Archaeal and Bacterial Type Strains, Phase II (KMG-II): from individual species to whole genera.</title>
        <authorList>
            <person name="Goeker M."/>
        </authorList>
    </citation>
    <scope>NUCLEOTIDE SEQUENCE [LARGE SCALE GENOMIC DNA]</scope>
    <source>
        <strain evidence="1 2">VM1</strain>
    </source>
</reference>
<organism evidence="1 2">
    <name type="scientific">Hydrogenothermus marinus</name>
    <dbReference type="NCBI Taxonomy" id="133270"/>
    <lineage>
        <taxon>Bacteria</taxon>
        <taxon>Pseudomonadati</taxon>
        <taxon>Aquificota</taxon>
        <taxon>Aquificia</taxon>
        <taxon>Aquificales</taxon>
        <taxon>Hydrogenothermaceae</taxon>
        <taxon>Hydrogenothermus</taxon>
    </lineage>
</organism>
<dbReference type="InterPro" id="IPR013783">
    <property type="entry name" value="Ig-like_fold"/>
</dbReference>
<sequence length="291" mass="34314">MKIYKKGLILSFAFISSCGVKGSPQPPQIDLPPTISYMNLKQQGDLLVLYWKYDKTKKIRQKVYINGKAINIKINHYNDYYWIDYKYPKINKEYCFYIKTTYKKFEKNSIIKCIKTTSYTKIKDKINVKIIENGILLKWNNKYNITNIYKGDSYSEIIPIPYEQIKNQNYFIDNKVNLNKIYCYYITATINGIESNRIYSKCTKFKDFFPPKPPINLTYIVKNKKLIIIWQPPEDKDLEGFLILKNGKPIFNAVIKSYYVEIKNYKKGDIFAIISVDKAGNKSKPAYLKIE</sequence>
<dbReference type="EMBL" id="REFO01000011">
    <property type="protein sequence ID" value="RMA97197.1"/>
    <property type="molecule type" value="Genomic_DNA"/>
</dbReference>
<comment type="caution">
    <text evidence="1">The sequence shown here is derived from an EMBL/GenBank/DDBJ whole genome shotgun (WGS) entry which is preliminary data.</text>
</comment>
<keyword evidence="2" id="KW-1185">Reference proteome</keyword>
<dbReference type="Proteomes" id="UP000280842">
    <property type="component" value="Unassembled WGS sequence"/>
</dbReference>